<evidence type="ECO:0000313" key="1">
    <source>
        <dbReference type="EMBL" id="KYJ86467.1"/>
    </source>
</evidence>
<organism evidence="1 2">
    <name type="scientific">Sulfurovum riftiae</name>
    <dbReference type="NCBI Taxonomy" id="1630136"/>
    <lineage>
        <taxon>Bacteria</taxon>
        <taxon>Pseudomonadati</taxon>
        <taxon>Campylobacterota</taxon>
        <taxon>Epsilonproteobacteria</taxon>
        <taxon>Campylobacterales</taxon>
        <taxon>Sulfurovaceae</taxon>
        <taxon>Sulfurovum</taxon>
    </lineage>
</organism>
<dbReference type="RefSeq" id="WP_067330691.1">
    <property type="nucleotide sequence ID" value="NZ_LNKT01000023.1"/>
</dbReference>
<dbReference type="EMBL" id="LNKT01000023">
    <property type="protein sequence ID" value="KYJ86467.1"/>
    <property type="molecule type" value="Genomic_DNA"/>
</dbReference>
<evidence type="ECO:0008006" key="3">
    <source>
        <dbReference type="Google" id="ProtNLM"/>
    </source>
</evidence>
<comment type="caution">
    <text evidence="1">The sequence shown here is derived from an EMBL/GenBank/DDBJ whole genome shotgun (WGS) entry which is preliminary data.</text>
</comment>
<dbReference type="OrthoDB" id="5343727at2"/>
<protein>
    <recommendedName>
        <fullName evidence="3">HlyD family secretion protein</fullName>
    </recommendedName>
</protein>
<dbReference type="Proteomes" id="UP000075359">
    <property type="component" value="Unassembled WGS sequence"/>
</dbReference>
<dbReference type="STRING" id="1630136.AS592_06575"/>
<name>A0A151CG39_9BACT</name>
<proteinExistence type="predicted"/>
<gene>
    <name evidence="1" type="ORF">AS592_06575</name>
</gene>
<accession>A0A151CG39</accession>
<sequence length="263" mass="30495">MKIVMLFLLPLFMFAKVHYAKVEPYETVVLKSAVSGLVLEADLEAEGSLVNDLRVIHIDDVLDKANLKDSQTSLLLFERMLEINREIAESLKESVKRQEGYYRRISKLTTASKTQKDNAYSTYTSAKTQYLSTKEKIVTLQKQIIDMKYRITQLEDMIQKKSIVLFNRYLYKLMVRTGDYVNPGTPLAEVHDMSKAKLVLFLEPEELKGVKRKTVYIDGRKTKYKVNKVWSVADEKFISSYRAEIYLPAPKEKFSQLLKVEIK</sequence>
<keyword evidence="2" id="KW-1185">Reference proteome</keyword>
<evidence type="ECO:0000313" key="2">
    <source>
        <dbReference type="Proteomes" id="UP000075359"/>
    </source>
</evidence>
<reference evidence="1 2" key="1">
    <citation type="submission" date="2015-11" db="EMBL/GenBank/DDBJ databases">
        <title>Draft genome of Sulfurovum riftiae 1812E, a member of the Epsilonproteobacteria isolated from the tube of the deep-sea hydrothermal vent tubewom Riftia pachyptila.</title>
        <authorList>
            <person name="Vetriani C."/>
            <person name="Giovannelli D."/>
        </authorList>
    </citation>
    <scope>NUCLEOTIDE SEQUENCE [LARGE SCALE GENOMIC DNA]</scope>
    <source>
        <strain evidence="1 2">1812E</strain>
    </source>
</reference>
<dbReference type="AlphaFoldDB" id="A0A151CG39"/>